<dbReference type="EMBL" id="BMAW01101993">
    <property type="protein sequence ID" value="GFT02117.1"/>
    <property type="molecule type" value="Genomic_DNA"/>
</dbReference>
<proteinExistence type="predicted"/>
<comment type="caution">
    <text evidence="1">The sequence shown here is derived from an EMBL/GenBank/DDBJ whole genome shotgun (WGS) entry which is preliminary data.</text>
</comment>
<dbReference type="Proteomes" id="UP000887013">
    <property type="component" value="Unassembled WGS sequence"/>
</dbReference>
<evidence type="ECO:0000313" key="1">
    <source>
        <dbReference type="EMBL" id="GFT02117.1"/>
    </source>
</evidence>
<organism evidence="1 2">
    <name type="scientific">Nephila pilipes</name>
    <name type="common">Giant wood spider</name>
    <name type="synonym">Nephila maculata</name>
    <dbReference type="NCBI Taxonomy" id="299642"/>
    <lineage>
        <taxon>Eukaryota</taxon>
        <taxon>Metazoa</taxon>
        <taxon>Ecdysozoa</taxon>
        <taxon>Arthropoda</taxon>
        <taxon>Chelicerata</taxon>
        <taxon>Arachnida</taxon>
        <taxon>Araneae</taxon>
        <taxon>Araneomorphae</taxon>
        <taxon>Entelegynae</taxon>
        <taxon>Araneoidea</taxon>
        <taxon>Nephilidae</taxon>
        <taxon>Nephila</taxon>
    </lineage>
</organism>
<name>A0A8X6TCU6_NEPPI</name>
<reference evidence="1" key="1">
    <citation type="submission" date="2020-08" db="EMBL/GenBank/DDBJ databases">
        <title>Multicomponent nature underlies the extraordinary mechanical properties of spider dragline silk.</title>
        <authorList>
            <person name="Kono N."/>
            <person name="Nakamura H."/>
            <person name="Mori M."/>
            <person name="Yoshida Y."/>
            <person name="Ohtoshi R."/>
            <person name="Malay A.D."/>
            <person name="Moran D.A.P."/>
            <person name="Tomita M."/>
            <person name="Numata K."/>
            <person name="Arakawa K."/>
        </authorList>
    </citation>
    <scope>NUCLEOTIDE SEQUENCE</scope>
</reference>
<evidence type="ECO:0000313" key="2">
    <source>
        <dbReference type="Proteomes" id="UP000887013"/>
    </source>
</evidence>
<keyword evidence="2" id="KW-1185">Reference proteome</keyword>
<protein>
    <submittedName>
        <fullName evidence="1">Uncharacterized protein</fullName>
    </submittedName>
</protein>
<gene>
    <name evidence="1" type="ORF">NPIL_309111</name>
</gene>
<dbReference type="AlphaFoldDB" id="A0A8X6TCU6"/>
<accession>A0A8X6TCU6</accession>
<sequence length="119" mass="13425">MTSSDSSSGFTGHNRASFLFFEPSMQFVWTDIPNHQNRLVELFLLCTTNHIELKKKESLTPLLIYRFVSTPSSFPSALLSSPHGRTCAEIVISGEQGVEGRVQHNSRTCKYAPYLMIEQ</sequence>